<dbReference type="HOGENOM" id="CLU_008861_4_0_4"/>
<proteinExistence type="predicted"/>
<feature type="transmembrane region" description="Helical" evidence="6">
    <location>
        <begin position="20"/>
        <end position="41"/>
    </location>
</feature>
<evidence type="ECO:0000256" key="6">
    <source>
        <dbReference type="SAM" id="Phobius"/>
    </source>
</evidence>
<keyword evidence="4 6" id="KW-1133">Transmembrane helix</keyword>
<evidence type="ECO:0000256" key="1">
    <source>
        <dbReference type="ARBA" id="ARBA00004651"/>
    </source>
</evidence>
<evidence type="ECO:0000256" key="3">
    <source>
        <dbReference type="ARBA" id="ARBA00022692"/>
    </source>
</evidence>
<organism evidence="8 9">
    <name type="scientific">Aromatoleum aromaticum (strain DSM 19018 / LMG 30748 / EbN1)</name>
    <name type="common">Azoarcus sp. (strain EbN1)</name>
    <dbReference type="NCBI Taxonomy" id="76114"/>
    <lineage>
        <taxon>Bacteria</taxon>
        <taxon>Pseudomonadati</taxon>
        <taxon>Pseudomonadota</taxon>
        <taxon>Betaproteobacteria</taxon>
        <taxon>Rhodocyclales</taxon>
        <taxon>Rhodocyclaceae</taxon>
        <taxon>Aromatoleum</taxon>
    </lineage>
</organism>
<evidence type="ECO:0000313" key="8">
    <source>
        <dbReference type="EMBL" id="CAI07443.1"/>
    </source>
</evidence>
<dbReference type="SUPFAM" id="SSF82866">
    <property type="entry name" value="Multidrug efflux transporter AcrB transmembrane domain"/>
    <property type="match status" value="2"/>
</dbReference>
<accession>Q5P5G9</accession>
<evidence type="ECO:0000256" key="4">
    <source>
        <dbReference type="ARBA" id="ARBA00022989"/>
    </source>
</evidence>
<gene>
    <name evidence="8" type="ORF">c1A90</name>
</gene>
<dbReference type="InterPro" id="IPR050545">
    <property type="entry name" value="Mycobact_MmpL"/>
</dbReference>
<comment type="subcellular location">
    <subcellularLocation>
        <location evidence="1">Cell membrane</location>
        <topology evidence="1">Multi-pass membrane protein</topology>
    </subcellularLocation>
</comment>
<dbReference type="EMBL" id="CR555306">
    <property type="protein sequence ID" value="CAI07443.1"/>
    <property type="molecule type" value="Genomic_DNA"/>
</dbReference>
<evidence type="ECO:0000313" key="9">
    <source>
        <dbReference type="Proteomes" id="UP000006552"/>
    </source>
</evidence>
<feature type="transmembrane region" description="Helical" evidence="6">
    <location>
        <begin position="753"/>
        <end position="776"/>
    </location>
</feature>
<dbReference type="InterPro" id="IPR004869">
    <property type="entry name" value="MMPL_dom"/>
</dbReference>
<feature type="transmembrane region" description="Helical" evidence="6">
    <location>
        <begin position="255"/>
        <end position="278"/>
    </location>
</feature>
<dbReference type="Gene3D" id="1.20.1640.10">
    <property type="entry name" value="Multidrug efflux transporter AcrB transmembrane domain"/>
    <property type="match status" value="2"/>
</dbReference>
<reference evidence="8 9" key="1">
    <citation type="journal article" date="2005" name="Arch. Microbiol.">
        <title>The genome sequence of an anaerobic aromatic-degrading denitrifying bacterium, strain EbN1.</title>
        <authorList>
            <person name="Rabus R."/>
            <person name="Kube M."/>
            <person name="Heider J."/>
            <person name="Beck A."/>
            <person name="Heitmann K."/>
            <person name="Widdel F."/>
            <person name="Reinhardt R."/>
        </authorList>
    </citation>
    <scope>NUCLEOTIDE SEQUENCE [LARGE SCALE GENOMIC DNA]</scope>
    <source>
        <strain evidence="8 9">EbN1</strain>
    </source>
</reference>
<keyword evidence="3 6" id="KW-0812">Transmembrane</keyword>
<name>Q5P5G9_AROAE</name>
<feature type="transmembrane region" description="Helical" evidence="6">
    <location>
        <begin position="717"/>
        <end position="741"/>
    </location>
</feature>
<dbReference type="Proteomes" id="UP000006552">
    <property type="component" value="Chromosome"/>
</dbReference>
<feature type="domain" description="Membrane transport protein MMPL" evidence="7">
    <location>
        <begin position="550"/>
        <end position="776"/>
    </location>
</feature>
<feature type="transmembrane region" description="Helical" evidence="6">
    <location>
        <begin position="327"/>
        <end position="350"/>
    </location>
</feature>
<keyword evidence="9" id="KW-1185">Reference proteome</keyword>
<dbReference type="RefSeq" id="WP_011237163.1">
    <property type="nucleotide sequence ID" value="NC_006513.1"/>
</dbReference>
<dbReference type="STRING" id="76114.c1A90"/>
<feature type="transmembrane region" description="Helical" evidence="6">
    <location>
        <begin position="411"/>
        <end position="431"/>
    </location>
</feature>
<feature type="transmembrane region" description="Helical" evidence="6">
    <location>
        <begin position="230"/>
        <end position="249"/>
    </location>
</feature>
<dbReference type="PANTHER" id="PTHR33406:SF10">
    <property type="entry name" value="SSD DOMAIN-CONTAINING PROTEIN"/>
    <property type="match status" value="1"/>
</dbReference>
<dbReference type="OrthoDB" id="9176717at2"/>
<dbReference type="KEGG" id="eba:c1A90"/>
<evidence type="ECO:0000259" key="7">
    <source>
        <dbReference type="Pfam" id="PF03176"/>
    </source>
</evidence>
<dbReference type="AlphaFoldDB" id="Q5P5G9"/>
<protein>
    <recommendedName>
        <fullName evidence="7">Membrane transport protein MMPL domain-containing protein</fullName>
    </recommendedName>
</protein>
<feature type="transmembrane region" description="Helical" evidence="6">
    <location>
        <begin position="624"/>
        <end position="642"/>
    </location>
</feature>
<dbReference type="Pfam" id="PF03176">
    <property type="entry name" value="MMPL"/>
    <property type="match status" value="2"/>
</dbReference>
<dbReference type="GO" id="GO:0005886">
    <property type="term" value="C:plasma membrane"/>
    <property type="evidence" value="ECO:0007669"/>
    <property type="project" value="UniProtKB-SubCell"/>
</dbReference>
<feature type="transmembrane region" description="Helical" evidence="6">
    <location>
        <begin position="678"/>
        <end position="696"/>
    </location>
</feature>
<sequence length="808" mass="87598">MHALRHKLTHVLHTGEEWLFANPKIVLGFIFAVTVIFALSLPRLQVYSDFADLLPQNHSYIKTYNRIKANFGGANMIVIAVEVETGTIFNDETLKLIDDATRGVDELPSVNHNLVSSLTHRTSRKVYLSEEGSFLSKPYYDPGKSRRTVAELEQTKQDVIANPLMYGLLVSPDLKAGLIKAQLNESGIDYAKTFAALQKLRTSITRPGHRIHITGNPVLTGWVYTYTAQIVEILAYTATLIAALLVVYFRRLYGIALPLLGIALSSIWGLGFMAIMGINLEPLSLPIPFLIAARATSHGVQLVARYYEELAVVHNGKRAAQNALEALFRPGSLAIIVDAVGIGVLILGAAPFNHKLGIGAGFWGLSVIFTVHFMIPLALTILPQPRSMENKNSGVRNFLGMAMAKTGGTTGGARSILVLAAIGALGAAYFVSRVQMGESEPGSPLLHRDHDYNQSTKAINTLFPGSDELHIVARTDAPGGIKKPEVLVAIEEFQAHMLDDPSVGGTKAIPGVVRVVNRLTHNDDPRWMQIPDNADEVGGLMFAYMASSPIPGALNEFINPDENEANMVFYYKDHQAETVARAVALAQAGIEKIEAKVPGLHIELGGGIMGVTAAGNQALHKDHMVIIPAVMVLAFLMVMAYYQSIHAGWLMVLPMLFSTLLTYAYMGASNIGINVNTVPVIAVGVGVGIDYAVYFMDRIREEMAATRNIHKAVVNAVATTGYAVSFTAATLIAGVVMWIFLSDLRFQSDAAVLLSFMLVVNAIAAVLIVPAWCVVFQPHFLVATHYDSDGVLEEDENIEHGRQAAMAG</sequence>
<keyword evidence="5 6" id="KW-0472">Membrane</keyword>
<evidence type="ECO:0000256" key="2">
    <source>
        <dbReference type="ARBA" id="ARBA00022475"/>
    </source>
</evidence>
<dbReference type="PANTHER" id="PTHR33406">
    <property type="entry name" value="MEMBRANE PROTEIN MJ1562-RELATED"/>
    <property type="match status" value="1"/>
</dbReference>
<keyword evidence="2" id="KW-1003">Cell membrane</keyword>
<feature type="transmembrane region" description="Helical" evidence="6">
    <location>
        <begin position="362"/>
        <end position="382"/>
    </location>
</feature>
<dbReference type="eggNOG" id="COG1033">
    <property type="taxonomic scope" value="Bacteria"/>
</dbReference>
<feature type="domain" description="Membrane transport protein MMPL" evidence="7">
    <location>
        <begin position="56"/>
        <end position="362"/>
    </location>
</feature>
<evidence type="ECO:0000256" key="5">
    <source>
        <dbReference type="ARBA" id="ARBA00023136"/>
    </source>
</evidence>